<dbReference type="EMBL" id="CAUYUJ010016529">
    <property type="protein sequence ID" value="CAK0866376.1"/>
    <property type="molecule type" value="Genomic_DNA"/>
</dbReference>
<reference evidence="2" key="1">
    <citation type="submission" date="2023-10" db="EMBL/GenBank/DDBJ databases">
        <authorList>
            <person name="Chen Y."/>
            <person name="Shah S."/>
            <person name="Dougan E. K."/>
            <person name="Thang M."/>
            <person name="Chan C."/>
        </authorList>
    </citation>
    <scope>NUCLEOTIDE SEQUENCE [LARGE SCALE GENOMIC DNA]</scope>
</reference>
<feature type="transmembrane region" description="Helical" evidence="1">
    <location>
        <begin position="153"/>
        <end position="172"/>
    </location>
</feature>
<protein>
    <submittedName>
        <fullName evidence="2">Uncharacterized protein</fullName>
    </submittedName>
</protein>
<dbReference type="Proteomes" id="UP001189429">
    <property type="component" value="Unassembled WGS sequence"/>
</dbReference>
<evidence type="ECO:0000313" key="3">
    <source>
        <dbReference type="Proteomes" id="UP001189429"/>
    </source>
</evidence>
<gene>
    <name evidence="2" type="ORF">PCOR1329_LOCUS53571</name>
</gene>
<organism evidence="2 3">
    <name type="scientific">Prorocentrum cordatum</name>
    <dbReference type="NCBI Taxonomy" id="2364126"/>
    <lineage>
        <taxon>Eukaryota</taxon>
        <taxon>Sar</taxon>
        <taxon>Alveolata</taxon>
        <taxon>Dinophyceae</taxon>
        <taxon>Prorocentrales</taxon>
        <taxon>Prorocentraceae</taxon>
        <taxon>Prorocentrum</taxon>
    </lineage>
</organism>
<feature type="transmembrane region" description="Helical" evidence="1">
    <location>
        <begin position="35"/>
        <end position="53"/>
    </location>
</feature>
<name>A0ABN9V1B2_9DINO</name>
<sequence length="340" mass="38183">MDESLIPSKDGATAGAEKLKYVVGDEKKLWDKLKFVTLVLLFLRVCLNVYMMLVRRKETSQTEEMFGWARLSVYVVYVNNFESCVFAIYLLRLCAYVGVTCCCPRIWGPAAQDCAGWSALVCLRFLTVDHFFRYRRWVKSYVRNRHLTTCCTLMYPVLFAVFGSIGVVALAVKVVRVSSGLQQDDGFVLCHWLKLAAFANQMISLTDISSIRMAQQQIAIFDKNTHASGGNAEIDPGERNQIILFFNACAQKIWKSTAYGYIQKTVILATFDHNDLHLVSLKHRRSYEKQNPQKEKPSDTEEGSATDLHLRGEAVLLCVIAGAFIVGGTASVVKQALDSC</sequence>
<comment type="caution">
    <text evidence="2">The sequence shown here is derived from an EMBL/GenBank/DDBJ whole genome shotgun (WGS) entry which is preliminary data.</text>
</comment>
<accession>A0ABN9V1B2</accession>
<proteinExistence type="predicted"/>
<feature type="transmembrane region" description="Helical" evidence="1">
    <location>
        <begin position="74"/>
        <end position="91"/>
    </location>
</feature>
<keyword evidence="1" id="KW-0812">Transmembrane</keyword>
<keyword evidence="1" id="KW-1133">Transmembrane helix</keyword>
<keyword evidence="1" id="KW-0472">Membrane</keyword>
<feature type="transmembrane region" description="Helical" evidence="1">
    <location>
        <begin position="115"/>
        <end position="132"/>
    </location>
</feature>
<evidence type="ECO:0000313" key="2">
    <source>
        <dbReference type="EMBL" id="CAK0866376.1"/>
    </source>
</evidence>
<keyword evidence="3" id="KW-1185">Reference proteome</keyword>
<evidence type="ECO:0000256" key="1">
    <source>
        <dbReference type="SAM" id="Phobius"/>
    </source>
</evidence>